<feature type="region of interest" description="Disordered" evidence="1">
    <location>
        <begin position="174"/>
        <end position="216"/>
    </location>
</feature>
<proteinExistence type="predicted"/>
<keyword evidence="2" id="KW-0812">Transmembrane</keyword>
<evidence type="ECO:0000313" key="4">
    <source>
        <dbReference type="Proteomes" id="UP000827986"/>
    </source>
</evidence>
<protein>
    <submittedName>
        <fullName evidence="3">Uncharacterized protein</fullName>
    </submittedName>
</protein>
<dbReference type="AlphaFoldDB" id="A0A9D4AZR3"/>
<organism evidence="3 4">
    <name type="scientific">Mauremys mutica</name>
    <name type="common">yellowpond turtle</name>
    <dbReference type="NCBI Taxonomy" id="74926"/>
    <lineage>
        <taxon>Eukaryota</taxon>
        <taxon>Metazoa</taxon>
        <taxon>Chordata</taxon>
        <taxon>Craniata</taxon>
        <taxon>Vertebrata</taxon>
        <taxon>Euteleostomi</taxon>
        <taxon>Archelosauria</taxon>
        <taxon>Testudinata</taxon>
        <taxon>Testudines</taxon>
        <taxon>Cryptodira</taxon>
        <taxon>Durocryptodira</taxon>
        <taxon>Testudinoidea</taxon>
        <taxon>Geoemydidae</taxon>
        <taxon>Geoemydinae</taxon>
        <taxon>Mauremys</taxon>
    </lineage>
</organism>
<evidence type="ECO:0000313" key="3">
    <source>
        <dbReference type="EMBL" id="KAH1174856.1"/>
    </source>
</evidence>
<evidence type="ECO:0000256" key="1">
    <source>
        <dbReference type="SAM" id="MobiDB-lite"/>
    </source>
</evidence>
<reference evidence="3" key="1">
    <citation type="submission" date="2021-09" db="EMBL/GenBank/DDBJ databases">
        <title>The genome of Mauremys mutica provides insights into the evolution of semi-aquatic lifestyle.</title>
        <authorList>
            <person name="Gong S."/>
            <person name="Gao Y."/>
        </authorList>
    </citation>
    <scope>NUCLEOTIDE SEQUENCE</scope>
    <source>
        <strain evidence="3">MM-2020</strain>
        <tissue evidence="3">Muscle</tissue>
    </source>
</reference>
<name>A0A9D4AZR3_9SAUR</name>
<keyword evidence="2" id="KW-0472">Membrane</keyword>
<accession>A0A9D4AZR3</accession>
<feature type="compositionally biased region" description="Low complexity" evidence="1">
    <location>
        <begin position="191"/>
        <end position="203"/>
    </location>
</feature>
<feature type="transmembrane region" description="Helical" evidence="2">
    <location>
        <begin position="32"/>
        <end position="51"/>
    </location>
</feature>
<sequence length="216" mass="22250">MRHLLQGTPERGEALYTDYKPPALDALRLPSYVLYLLMAALIVGLVAYAIVGHLIKDLVHDFADWAFGPKPEEQLEAGGGVAVGKAMGVQERREEETSMEGQGQGCQAPCTLPGMEAPLALPHIAPAVPAPPQTLTRSSSKAQLGAGTGGLHCPLGGSGSMGLAGQRAPSAPAASVGLWGWADSDSPAEGPAQARSPPARAQSWDQDCPAGREGAA</sequence>
<keyword evidence="2" id="KW-1133">Transmembrane helix</keyword>
<dbReference type="EMBL" id="JAHDVG010000479">
    <property type="protein sequence ID" value="KAH1174856.1"/>
    <property type="molecule type" value="Genomic_DNA"/>
</dbReference>
<comment type="caution">
    <text evidence="3">The sequence shown here is derived from an EMBL/GenBank/DDBJ whole genome shotgun (WGS) entry which is preliminary data.</text>
</comment>
<evidence type="ECO:0000256" key="2">
    <source>
        <dbReference type="SAM" id="Phobius"/>
    </source>
</evidence>
<keyword evidence="4" id="KW-1185">Reference proteome</keyword>
<dbReference type="Proteomes" id="UP000827986">
    <property type="component" value="Unassembled WGS sequence"/>
</dbReference>
<gene>
    <name evidence="3" type="ORF">KIL84_008847</name>
</gene>